<reference evidence="7 8" key="1">
    <citation type="submission" date="2015-09" db="EMBL/GenBank/DDBJ databases">
        <authorList>
            <consortium name="Pathogen Informatics"/>
        </authorList>
    </citation>
    <scope>NUCLEOTIDE SEQUENCE [LARGE SCALE GENOMIC DNA]</scope>
    <source>
        <strain evidence="6 7">2789STDY5834866</strain>
        <strain evidence="5 8">2789STDY5834962</strain>
    </source>
</reference>
<accession>A0A174GTH1</accession>
<evidence type="ECO:0000256" key="1">
    <source>
        <dbReference type="ARBA" id="ARBA00023015"/>
    </source>
</evidence>
<dbReference type="PROSITE" id="PS00356">
    <property type="entry name" value="HTH_LACI_1"/>
    <property type="match status" value="1"/>
</dbReference>
<dbReference type="GO" id="GO:0003700">
    <property type="term" value="F:DNA-binding transcription factor activity"/>
    <property type="evidence" value="ECO:0007669"/>
    <property type="project" value="TreeGrafter"/>
</dbReference>
<dbReference type="Proteomes" id="UP000095727">
    <property type="component" value="Unassembled WGS sequence"/>
</dbReference>
<keyword evidence="1" id="KW-0805">Transcription regulation</keyword>
<dbReference type="PaxDb" id="410072-ERS852525_02052"/>
<dbReference type="GeneID" id="92826395"/>
<dbReference type="EMBL" id="CYZK01000020">
    <property type="protein sequence ID" value="CUO65914.1"/>
    <property type="molecule type" value="Genomic_DNA"/>
</dbReference>
<dbReference type="SMART" id="SM00354">
    <property type="entry name" value="HTH_LACI"/>
    <property type="match status" value="1"/>
</dbReference>
<dbReference type="PROSITE" id="PS50932">
    <property type="entry name" value="HTH_LACI_2"/>
    <property type="match status" value="1"/>
</dbReference>
<dbReference type="Pfam" id="PF00356">
    <property type="entry name" value="LacI"/>
    <property type="match status" value="1"/>
</dbReference>
<dbReference type="PANTHER" id="PTHR30146:SF154">
    <property type="entry name" value="TRANSCRIPTION REGULATOR, MEMBER OF GALR FAMILY"/>
    <property type="match status" value="1"/>
</dbReference>
<dbReference type="CDD" id="cd01542">
    <property type="entry name" value="PBP1_TreR-like"/>
    <property type="match status" value="1"/>
</dbReference>
<evidence type="ECO:0000256" key="2">
    <source>
        <dbReference type="ARBA" id="ARBA00023125"/>
    </source>
</evidence>
<evidence type="ECO:0000313" key="8">
    <source>
        <dbReference type="Proteomes" id="UP000095727"/>
    </source>
</evidence>
<dbReference type="InterPro" id="IPR001761">
    <property type="entry name" value="Peripla_BP/Lac1_sug-bd_dom"/>
</dbReference>
<dbReference type="Pfam" id="PF00532">
    <property type="entry name" value="Peripla_BP_1"/>
    <property type="match status" value="1"/>
</dbReference>
<dbReference type="Gene3D" id="3.40.50.2300">
    <property type="match status" value="2"/>
</dbReference>
<keyword evidence="2" id="KW-0238">DNA-binding</keyword>
<dbReference type="CDD" id="cd01392">
    <property type="entry name" value="HTH_LacI"/>
    <property type="match status" value="1"/>
</dbReference>
<dbReference type="EMBL" id="CYXR01000005">
    <property type="protein sequence ID" value="CUM82395.1"/>
    <property type="molecule type" value="Genomic_DNA"/>
</dbReference>
<dbReference type="STRING" id="410072.ERS852525_02052"/>
<dbReference type="Proteomes" id="UP000095362">
    <property type="component" value="Unassembled WGS sequence"/>
</dbReference>
<dbReference type="GO" id="GO:0000976">
    <property type="term" value="F:transcription cis-regulatory region binding"/>
    <property type="evidence" value="ECO:0007669"/>
    <property type="project" value="TreeGrafter"/>
</dbReference>
<feature type="domain" description="HTH lacI-type" evidence="4">
    <location>
        <begin position="1"/>
        <end position="54"/>
    </location>
</feature>
<dbReference type="InterPro" id="IPR028082">
    <property type="entry name" value="Peripla_BP_I"/>
</dbReference>
<dbReference type="Gene3D" id="1.10.260.40">
    <property type="entry name" value="lambda repressor-like DNA-binding domains"/>
    <property type="match status" value="1"/>
</dbReference>
<gene>
    <name evidence="6" type="primary">ccpA_3</name>
    <name evidence="5" type="synonym">ccpA_1</name>
    <name evidence="6" type="ORF">ERS852481_02580</name>
    <name evidence="5" type="ORF">ERS852574_00932</name>
</gene>
<dbReference type="InterPro" id="IPR010982">
    <property type="entry name" value="Lambda_DNA-bd_dom_sf"/>
</dbReference>
<dbReference type="PANTHER" id="PTHR30146">
    <property type="entry name" value="LACI-RELATED TRANSCRIPTIONAL REPRESSOR"/>
    <property type="match status" value="1"/>
</dbReference>
<evidence type="ECO:0000256" key="3">
    <source>
        <dbReference type="ARBA" id="ARBA00023163"/>
    </source>
</evidence>
<evidence type="ECO:0000313" key="7">
    <source>
        <dbReference type="Proteomes" id="UP000095362"/>
    </source>
</evidence>
<evidence type="ECO:0000313" key="5">
    <source>
        <dbReference type="EMBL" id="CUM82395.1"/>
    </source>
</evidence>
<organism evidence="6 7">
    <name type="scientific">Coprococcus comes</name>
    <dbReference type="NCBI Taxonomy" id="410072"/>
    <lineage>
        <taxon>Bacteria</taxon>
        <taxon>Bacillati</taxon>
        <taxon>Bacillota</taxon>
        <taxon>Clostridia</taxon>
        <taxon>Lachnospirales</taxon>
        <taxon>Lachnospiraceae</taxon>
        <taxon>Coprococcus</taxon>
    </lineage>
</organism>
<dbReference type="SUPFAM" id="SSF47413">
    <property type="entry name" value="lambda repressor-like DNA-binding domains"/>
    <property type="match status" value="1"/>
</dbReference>
<dbReference type="SUPFAM" id="SSF53822">
    <property type="entry name" value="Periplasmic binding protein-like I"/>
    <property type="match status" value="1"/>
</dbReference>
<evidence type="ECO:0000313" key="6">
    <source>
        <dbReference type="EMBL" id="CUO65914.1"/>
    </source>
</evidence>
<proteinExistence type="predicted"/>
<protein>
    <submittedName>
        <fullName evidence="6">Catabolite control protein</fullName>
    </submittedName>
</protein>
<dbReference type="RefSeq" id="WP_008371226.1">
    <property type="nucleotide sequence ID" value="NZ_CP070062.1"/>
</dbReference>
<evidence type="ECO:0000259" key="4">
    <source>
        <dbReference type="PROSITE" id="PS50932"/>
    </source>
</evidence>
<keyword evidence="3" id="KW-0804">Transcription</keyword>
<dbReference type="AlphaFoldDB" id="A0A174GTH1"/>
<dbReference type="InterPro" id="IPR000843">
    <property type="entry name" value="HTH_LacI"/>
</dbReference>
<name>A0A174GTH1_9FIRM</name>
<sequence>MTIKEIAQLAGVSSAAVSRYLNGGYVSEEKKEQIRKVIEETGYQPSAQARMLRTKKASLVGVVVPKINSESISRITAGIESVLAERGYQMLLAGTDNTPAKEVEYLRLFENYPVDGIILVGTMFTAGHRKFLKETKVPVVVIGQRTSHANCIYHDDYGAGKAMGQAVAGFSKKGVAYIGVTRDDKAAGAAREDGFIAGLKNAGVTLFEENKRTSAFTLESGYESALDLLESKCDIDVISCATDTIAAGAIEAIQTYLKKQIPTNAADAGARMRYILENTSIRVTGFGDNQMLKAVTGGIPTIHFGYKTSGIRGAELLLDSIERGEQIPIEMKLGFRLVGADPSDSENLT</sequence>